<keyword evidence="3" id="KW-1185">Reference proteome</keyword>
<protein>
    <submittedName>
        <fullName evidence="2">Uncharacterized protein</fullName>
    </submittedName>
</protein>
<reference evidence="2" key="1">
    <citation type="submission" date="2022-07" db="EMBL/GenBank/DDBJ databases">
        <title>Phylogenomic reconstructions and comparative analyses of Kickxellomycotina fungi.</title>
        <authorList>
            <person name="Reynolds N.K."/>
            <person name="Stajich J.E."/>
            <person name="Barry K."/>
            <person name="Grigoriev I.V."/>
            <person name="Crous P."/>
            <person name="Smith M.E."/>
        </authorList>
    </citation>
    <scope>NUCLEOTIDE SEQUENCE</scope>
    <source>
        <strain evidence="2">RSA 861</strain>
    </source>
</reference>
<keyword evidence="1" id="KW-0732">Signal</keyword>
<feature type="chain" id="PRO_5040983892" evidence="1">
    <location>
        <begin position="21"/>
        <end position="133"/>
    </location>
</feature>
<feature type="signal peptide" evidence="1">
    <location>
        <begin position="1"/>
        <end position="20"/>
    </location>
</feature>
<dbReference type="EMBL" id="JANBPT010000418">
    <property type="protein sequence ID" value="KAJ1921454.1"/>
    <property type="molecule type" value="Genomic_DNA"/>
</dbReference>
<accession>A0A9W8A6J3</accession>
<evidence type="ECO:0000313" key="2">
    <source>
        <dbReference type="EMBL" id="KAJ1921454.1"/>
    </source>
</evidence>
<proteinExistence type="predicted"/>
<sequence>MKLIALAVATMALMAVSGLAATTKTSTRTTTSSVAPSATPATFPPGGIQLGTCPTGTCSYSVTLRAPHSETEMIQHLAAIRVSYLSLLRLSDTSYTINFAPTYLKTLQADSWIQSMSEIKIISPGPGGPSNPW</sequence>
<name>A0A9W8A6J3_9FUNG</name>
<gene>
    <name evidence="2" type="ORF">IWQ60_006760</name>
</gene>
<organism evidence="2 3">
    <name type="scientific">Tieghemiomyces parasiticus</name>
    <dbReference type="NCBI Taxonomy" id="78921"/>
    <lineage>
        <taxon>Eukaryota</taxon>
        <taxon>Fungi</taxon>
        <taxon>Fungi incertae sedis</taxon>
        <taxon>Zoopagomycota</taxon>
        <taxon>Kickxellomycotina</taxon>
        <taxon>Dimargaritomycetes</taxon>
        <taxon>Dimargaritales</taxon>
        <taxon>Dimargaritaceae</taxon>
        <taxon>Tieghemiomyces</taxon>
    </lineage>
</organism>
<evidence type="ECO:0000313" key="3">
    <source>
        <dbReference type="Proteomes" id="UP001150569"/>
    </source>
</evidence>
<comment type="caution">
    <text evidence="2">The sequence shown here is derived from an EMBL/GenBank/DDBJ whole genome shotgun (WGS) entry which is preliminary data.</text>
</comment>
<dbReference type="AlphaFoldDB" id="A0A9W8A6J3"/>
<evidence type="ECO:0000256" key="1">
    <source>
        <dbReference type="SAM" id="SignalP"/>
    </source>
</evidence>
<dbReference type="Proteomes" id="UP001150569">
    <property type="component" value="Unassembled WGS sequence"/>
</dbReference>